<sequence>MLHGSSSSRFLSVSGISLNLEKMMAQKSGAVKALTGGIAHLFKQNKGSVWQRLGSTVTAVEFLGHVGGMGIDMEISKNFQRILQKQGLKFKLSTKVMGATKRPDGKIDVA</sequence>
<accession>A0ABV0PWI4</accession>
<proteinExistence type="inferred from homology"/>
<evidence type="ECO:0000256" key="1">
    <source>
        <dbReference type="ARBA" id="ARBA00007532"/>
    </source>
</evidence>
<evidence type="ECO:0000313" key="4">
    <source>
        <dbReference type="Proteomes" id="UP001476798"/>
    </source>
</evidence>
<dbReference type="Pfam" id="PF00070">
    <property type="entry name" value="Pyr_redox"/>
    <property type="match status" value="1"/>
</dbReference>
<dbReference type="PANTHER" id="PTHR22912:SF151">
    <property type="entry name" value="DIHYDROLIPOYL DEHYDROGENASE, MITOCHONDRIAL"/>
    <property type="match status" value="1"/>
</dbReference>
<dbReference type="EMBL" id="JAHRIO010090460">
    <property type="protein sequence ID" value="MEQ2187865.1"/>
    <property type="molecule type" value="Genomic_DNA"/>
</dbReference>
<dbReference type="Gene3D" id="3.50.50.60">
    <property type="entry name" value="FAD/NAD(P)-binding domain"/>
    <property type="match status" value="1"/>
</dbReference>
<name>A0ABV0PWI4_9TELE</name>
<dbReference type="InterPro" id="IPR039648">
    <property type="entry name" value="DHPH_N"/>
</dbReference>
<evidence type="ECO:0000259" key="2">
    <source>
        <dbReference type="Pfam" id="PF00070"/>
    </source>
</evidence>
<dbReference type="InterPro" id="IPR036188">
    <property type="entry name" value="FAD/NAD-bd_sf"/>
</dbReference>
<dbReference type="InterPro" id="IPR050151">
    <property type="entry name" value="Class-I_Pyr_Nuc-Dis_Oxidored"/>
</dbReference>
<dbReference type="Proteomes" id="UP001476798">
    <property type="component" value="Unassembled WGS sequence"/>
</dbReference>
<comment type="similarity">
    <text evidence="1">Belongs to the class-I pyridine nucleotide-disulfide oxidoreductase family.</text>
</comment>
<protein>
    <recommendedName>
        <fullName evidence="2">Pyridine nucleotide-disulphide oxidoreductase N-terminal domain-containing protein</fullName>
    </recommendedName>
</protein>
<organism evidence="3 4">
    <name type="scientific">Goodea atripinnis</name>
    <dbReference type="NCBI Taxonomy" id="208336"/>
    <lineage>
        <taxon>Eukaryota</taxon>
        <taxon>Metazoa</taxon>
        <taxon>Chordata</taxon>
        <taxon>Craniata</taxon>
        <taxon>Vertebrata</taxon>
        <taxon>Euteleostomi</taxon>
        <taxon>Actinopterygii</taxon>
        <taxon>Neopterygii</taxon>
        <taxon>Teleostei</taxon>
        <taxon>Neoteleostei</taxon>
        <taxon>Acanthomorphata</taxon>
        <taxon>Ovalentaria</taxon>
        <taxon>Atherinomorphae</taxon>
        <taxon>Cyprinodontiformes</taxon>
        <taxon>Goodeidae</taxon>
        <taxon>Goodea</taxon>
    </lineage>
</organism>
<gene>
    <name evidence="3" type="ORF">GOODEAATRI_009102</name>
</gene>
<dbReference type="SUPFAM" id="SSF51905">
    <property type="entry name" value="FAD/NAD(P)-binding domain"/>
    <property type="match status" value="1"/>
</dbReference>
<evidence type="ECO:0000313" key="3">
    <source>
        <dbReference type="EMBL" id="MEQ2187865.1"/>
    </source>
</evidence>
<keyword evidence="4" id="KW-1185">Reference proteome</keyword>
<dbReference type="PANTHER" id="PTHR22912">
    <property type="entry name" value="DISULFIDE OXIDOREDUCTASE"/>
    <property type="match status" value="1"/>
</dbReference>
<comment type="caution">
    <text evidence="3">The sequence shown here is derived from an EMBL/GenBank/DDBJ whole genome shotgun (WGS) entry which is preliminary data.</text>
</comment>
<feature type="domain" description="Pyridine nucleotide-disulphide oxidoreductase N-terminal" evidence="2">
    <location>
        <begin position="48"/>
        <end position="105"/>
    </location>
</feature>
<reference evidence="3 4" key="1">
    <citation type="submission" date="2021-06" db="EMBL/GenBank/DDBJ databases">
        <authorList>
            <person name="Palmer J.M."/>
        </authorList>
    </citation>
    <scope>NUCLEOTIDE SEQUENCE [LARGE SCALE GENOMIC DNA]</scope>
    <source>
        <strain evidence="3 4">GA_2019</strain>
        <tissue evidence="3">Muscle</tissue>
    </source>
</reference>